<dbReference type="OMA" id="HKRLAWT"/>
<feature type="domain" description="HIT-type" evidence="15">
    <location>
        <begin position="8"/>
        <end position="42"/>
    </location>
</feature>
<dbReference type="GO" id="GO:0008270">
    <property type="term" value="F:zinc ion binding"/>
    <property type="evidence" value="ECO:0007669"/>
    <property type="project" value="UniProtKB-UniRule"/>
</dbReference>
<feature type="compositionally biased region" description="Acidic residues" evidence="14">
    <location>
        <begin position="368"/>
        <end position="391"/>
    </location>
</feature>
<dbReference type="InterPro" id="IPR057721">
    <property type="entry name" value="BCD1_alpha/beta"/>
</dbReference>
<dbReference type="Pfam" id="PF25790">
    <property type="entry name" value="BCD1"/>
    <property type="match status" value="1"/>
</dbReference>
<comment type="similarity">
    <text evidence="9">Belongs to the BCD1 family.</text>
</comment>
<evidence type="ECO:0000259" key="15">
    <source>
        <dbReference type="PROSITE" id="PS51083"/>
    </source>
</evidence>
<evidence type="ECO:0000256" key="6">
    <source>
        <dbReference type="ARBA" id="ARBA00022833"/>
    </source>
</evidence>
<sequence length="391" mass="44825">MDDLSTLCTICHIEEPIYTCPRCSMTTCSLACSKRHKIRSMCNGIRDPTVYRPISEVATPWGIDHDYNFIHGIETRMERADKILIEDLELVSKRQMEAARAGETEEQYARRTGRRLKELPGEVQVAKMLKQENIKLIKAPKGMRRNKENATSWNKKLRHINWQVEWIREGAPRALYRALGSKPLGDFYDAMCEEERYLSMTEEERKREKRVGQKRKAEDKRERERLAKKARIEEKQDLCDLTTPSLLQDPNTGAWNLTPSNSALDNETELQTSSPSRPNPKFPDYKFYLHRPLTPASFPKVLAPICPTKPLTELLRQRYILEFPTIHVLPNTTEGLPKGFMLESDYLKAVGNKPRGNTDTEMGGTNESDSDESSSSEESDSDESVEEGEVV</sequence>
<dbReference type="STRING" id="1072389.K1XRH5"/>
<dbReference type="GO" id="GO:0070761">
    <property type="term" value="C:pre-snoRNP complex"/>
    <property type="evidence" value="ECO:0007669"/>
    <property type="project" value="TreeGrafter"/>
</dbReference>
<keyword evidence="1" id="KW-1017">Isopeptide bond</keyword>
<gene>
    <name evidence="16" type="ORF">MBM_06405</name>
</gene>
<dbReference type="FunFam" id="3.30.60.190:FF:000001">
    <property type="entry name" value="box C/D snoRNA protein 1"/>
    <property type="match status" value="1"/>
</dbReference>
<feature type="region of interest" description="Disordered" evidence="14">
    <location>
        <begin position="351"/>
        <end position="391"/>
    </location>
</feature>
<comment type="subunit">
    <text evidence="10">Interacts with FBL, SNU13, NOP58, NUFIP1, RUVBL1, RUVBL2 and TAF9. Interacts (via HIT-type zinc finger) with the RUVBL1/RUVBL2 complex in the presence of ADP.</text>
</comment>
<evidence type="ECO:0000256" key="11">
    <source>
        <dbReference type="ARBA" id="ARBA00068630"/>
    </source>
</evidence>
<name>K1XRH5_MARBU</name>
<evidence type="ECO:0000256" key="4">
    <source>
        <dbReference type="ARBA" id="ARBA00022723"/>
    </source>
</evidence>
<keyword evidence="6" id="KW-0862">Zinc</keyword>
<evidence type="ECO:0000256" key="9">
    <source>
        <dbReference type="ARBA" id="ARBA00049654"/>
    </source>
</evidence>
<evidence type="ECO:0000256" key="5">
    <source>
        <dbReference type="ARBA" id="ARBA00022771"/>
    </source>
</evidence>
<dbReference type="KEGG" id="mbe:MBM_06405"/>
<evidence type="ECO:0000256" key="13">
    <source>
        <dbReference type="PROSITE-ProRule" id="PRU00453"/>
    </source>
</evidence>
<dbReference type="eggNOG" id="KOG2858">
    <property type="taxonomic scope" value="Eukaryota"/>
</dbReference>
<evidence type="ECO:0000256" key="12">
    <source>
        <dbReference type="ARBA" id="ARBA00077531"/>
    </source>
</evidence>
<accession>K1XRH5</accession>
<dbReference type="RefSeq" id="XP_007294294.1">
    <property type="nucleotide sequence ID" value="XM_007294232.1"/>
</dbReference>
<feature type="compositionally biased region" description="Polar residues" evidence="14">
    <location>
        <begin position="355"/>
        <end position="366"/>
    </location>
</feature>
<reference evidence="16 17" key="1">
    <citation type="journal article" date="2012" name="BMC Genomics">
        <title>Sequencing the genome of Marssonina brunnea reveals fungus-poplar co-evolution.</title>
        <authorList>
            <person name="Zhu S."/>
            <person name="Cao Y.-Z."/>
            <person name="Jiang C."/>
            <person name="Tan B.-Y."/>
            <person name="Wang Z."/>
            <person name="Feng S."/>
            <person name="Zhang L."/>
            <person name="Su X.-H."/>
            <person name="Brejova B."/>
            <person name="Vinar T."/>
            <person name="Xu M."/>
            <person name="Wang M.-X."/>
            <person name="Zhang S.-G."/>
            <person name="Huang M.-R."/>
            <person name="Wu R."/>
            <person name="Zhou Y."/>
        </authorList>
    </citation>
    <scope>NUCLEOTIDE SEQUENCE [LARGE SCALE GENOMIC DNA]</scope>
    <source>
        <strain evidence="16 17">MB_m1</strain>
    </source>
</reference>
<dbReference type="OrthoDB" id="272357at2759"/>
<dbReference type="PANTHER" id="PTHR13483">
    <property type="entry name" value="BOX C_D SNORNA PROTEIN 1-RELATED"/>
    <property type="match status" value="1"/>
</dbReference>
<dbReference type="GeneID" id="18762340"/>
<evidence type="ECO:0000256" key="7">
    <source>
        <dbReference type="ARBA" id="ARBA00022843"/>
    </source>
</evidence>
<dbReference type="Pfam" id="PF04438">
    <property type="entry name" value="zf-HIT"/>
    <property type="match status" value="1"/>
</dbReference>
<evidence type="ECO:0000256" key="2">
    <source>
        <dbReference type="ARBA" id="ARBA00022517"/>
    </source>
</evidence>
<evidence type="ECO:0000313" key="16">
    <source>
        <dbReference type="EMBL" id="EKD15189.1"/>
    </source>
</evidence>
<keyword evidence="3" id="KW-0597">Phosphoprotein</keyword>
<dbReference type="InterPro" id="IPR007529">
    <property type="entry name" value="Znf_HIT"/>
</dbReference>
<dbReference type="GO" id="GO:0000463">
    <property type="term" value="P:maturation of LSU-rRNA from tricistronic rRNA transcript (SSU-rRNA, 5.8S rRNA, LSU-rRNA)"/>
    <property type="evidence" value="ECO:0007669"/>
    <property type="project" value="TreeGrafter"/>
</dbReference>
<feature type="region of interest" description="Disordered" evidence="14">
    <location>
        <begin position="243"/>
        <end position="281"/>
    </location>
</feature>
<dbReference type="Proteomes" id="UP000006753">
    <property type="component" value="Unassembled WGS sequence"/>
</dbReference>
<dbReference type="InterPro" id="IPR051639">
    <property type="entry name" value="BCD1"/>
</dbReference>
<dbReference type="HOGENOM" id="CLU_025524_5_1_1"/>
<dbReference type="GO" id="GO:0000492">
    <property type="term" value="P:box C/D snoRNP assembly"/>
    <property type="evidence" value="ECO:0007669"/>
    <property type="project" value="TreeGrafter"/>
</dbReference>
<organism evidence="16 17">
    <name type="scientific">Marssonina brunnea f. sp. multigermtubi (strain MB_m1)</name>
    <name type="common">Marssonina leaf spot fungus</name>
    <dbReference type="NCBI Taxonomy" id="1072389"/>
    <lineage>
        <taxon>Eukaryota</taxon>
        <taxon>Fungi</taxon>
        <taxon>Dikarya</taxon>
        <taxon>Ascomycota</taxon>
        <taxon>Pezizomycotina</taxon>
        <taxon>Leotiomycetes</taxon>
        <taxon>Helotiales</taxon>
        <taxon>Drepanopezizaceae</taxon>
        <taxon>Drepanopeziza</taxon>
    </lineage>
</organism>
<proteinExistence type="inferred from homology"/>
<dbReference type="AlphaFoldDB" id="K1XRH5"/>
<dbReference type="EMBL" id="JH921442">
    <property type="protein sequence ID" value="EKD15189.1"/>
    <property type="molecule type" value="Genomic_DNA"/>
</dbReference>
<evidence type="ECO:0000256" key="10">
    <source>
        <dbReference type="ARBA" id="ARBA00061949"/>
    </source>
</evidence>
<dbReference type="Gene3D" id="3.30.60.190">
    <property type="match status" value="1"/>
</dbReference>
<dbReference type="InParanoid" id="K1XRH5"/>
<dbReference type="SUPFAM" id="SSF144232">
    <property type="entry name" value="HIT/MYND zinc finger-like"/>
    <property type="match status" value="1"/>
</dbReference>
<dbReference type="PROSITE" id="PS51083">
    <property type="entry name" value="ZF_HIT"/>
    <property type="match status" value="1"/>
</dbReference>
<keyword evidence="5 13" id="KW-0863">Zinc-finger</keyword>
<keyword evidence="2" id="KW-0690">Ribosome biogenesis</keyword>
<protein>
    <recommendedName>
        <fullName evidence="11">Box C/D snoRNA protein 1</fullName>
    </recommendedName>
    <alternativeName>
        <fullName evidence="12">Zinc finger HIT domain-containing protein 6</fullName>
    </alternativeName>
</protein>
<dbReference type="GO" id="GO:0005634">
    <property type="term" value="C:nucleus"/>
    <property type="evidence" value="ECO:0007669"/>
    <property type="project" value="TreeGrafter"/>
</dbReference>
<keyword evidence="4" id="KW-0479">Metal-binding</keyword>
<keyword evidence="7" id="KW-0832">Ubl conjugation</keyword>
<dbReference type="PANTHER" id="PTHR13483:SF11">
    <property type="entry name" value="ZINC FINGER HIT DOMAIN-CONTAINING PROTEIN 3"/>
    <property type="match status" value="1"/>
</dbReference>
<feature type="compositionally biased region" description="Polar residues" evidence="14">
    <location>
        <begin position="243"/>
        <end position="276"/>
    </location>
</feature>
<evidence type="ECO:0000256" key="8">
    <source>
        <dbReference type="ARBA" id="ARBA00049598"/>
    </source>
</evidence>
<evidence type="ECO:0000313" key="17">
    <source>
        <dbReference type="Proteomes" id="UP000006753"/>
    </source>
</evidence>
<evidence type="ECO:0000256" key="3">
    <source>
        <dbReference type="ARBA" id="ARBA00022553"/>
    </source>
</evidence>
<dbReference type="CDD" id="cd23023">
    <property type="entry name" value="zf-HIT_BCD1"/>
    <property type="match status" value="1"/>
</dbReference>
<feature type="compositionally biased region" description="Basic and acidic residues" evidence="14">
    <location>
        <begin position="215"/>
        <end position="229"/>
    </location>
</feature>
<evidence type="ECO:0000256" key="1">
    <source>
        <dbReference type="ARBA" id="ARBA00022499"/>
    </source>
</evidence>
<evidence type="ECO:0000256" key="14">
    <source>
        <dbReference type="SAM" id="MobiDB-lite"/>
    </source>
</evidence>
<feature type="region of interest" description="Disordered" evidence="14">
    <location>
        <begin position="200"/>
        <end position="229"/>
    </location>
</feature>
<dbReference type="GO" id="GO:0048254">
    <property type="term" value="P:snoRNA localization"/>
    <property type="evidence" value="ECO:0007669"/>
    <property type="project" value="TreeGrafter"/>
</dbReference>
<keyword evidence="17" id="KW-1185">Reference proteome</keyword>
<comment type="function">
    <text evidence="8">Required for box C/D snoRNAs accumulation involved in snoRNA processing, snoRNA transport to the nucleolus and ribosome biogenesis.</text>
</comment>